<dbReference type="Pfam" id="PF04014">
    <property type="entry name" value="MazE_antitoxin"/>
    <property type="match status" value="1"/>
</dbReference>
<feature type="region of interest" description="Disordered" evidence="2">
    <location>
        <begin position="57"/>
        <end position="79"/>
    </location>
</feature>
<dbReference type="Gene3D" id="2.10.260.10">
    <property type="match status" value="1"/>
</dbReference>
<evidence type="ECO:0000313" key="4">
    <source>
        <dbReference type="EMBL" id="QSB13413.1"/>
    </source>
</evidence>
<feature type="domain" description="SpoVT-AbrB" evidence="3">
    <location>
        <begin position="1"/>
        <end position="43"/>
    </location>
</feature>
<name>A0A895YD84_9ACTN</name>
<protein>
    <submittedName>
        <fullName evidence="4">AbrB/MazE/SpoVT family DNA-binding domain-containing protein</fullName>
    </submittedName>
</protein>
<dbReference type="RefSeq" id="WP_239675495.1">
    <property type="nucleotide sequence ID" value="NZ_CP070499.1"/>
</dbReference>
<evidence type="ECO:0000313" key="5">
    <source>
        <dbReference type="Proteomes" id="UP000662857"/>
    </source>
</evidence>
<dbReference type="Proteomes" id="UP000662857">
    <property type="component" value="Chromosome"/>
</dbReference>
<dbReference type="SMART" id="SM00966">
    <property type="entry name" value="SpoVT_AbrB"/>
    <property type="match status" value="1"/>
</dbReference>
<evidence type="ECO:0000256" key="2">
    <source>
        <dbReference type="SAM" id="MobiDB-lite"/>
    </source>
</evidence>
<accession>A0A895YD84</accession>
<dbReference type="InterPro" id="IPR037914">
    <property type="entry name" value="SpoVT-AbrB_sf"/>
</dbReference>
<dbReference type="NCBIfam" id="TIGR01439">
    <property type="entry name" value="lp_hng_hel_AbrB"/>
    <property type="match status" value="1"/>
</dbReference>
<dbReference type="EMBL" id="CP070499">
    <property type="protein sequence ID" value="QSB13413.1"/>
    <property type="molecule type" value="Genomic_DNA"/>
</dbReference>
<reference evidence="4" key="1">
    <citation type="submission" date="2021-02" db="EMBL/GenBank/DDBJ databases">
        <title>Natrosporangium hydrolyticum gen. nov., sp. nov, a haloalkaliphilic actinobacterium from a soda solonchak soil.</title>
        <authorList>
            <person name="Sorokin D.Y."/>
            <person name="Khijniak T.V."/>
            <person name="Zakharycheva A.P."/>
            <person name="Boueva O.V."/>
            <person name="Ariskina E.V."/>
            <person name="Hahnke R.L."/>
            <person name="Bunk B."/>
            <person name="Sproer C."/>
            <person name="Schumann P."/>
            <person name="Evtushenko L.I."/>
            <person name="Kublanov I.V."/>
        </authorList>
    </citation>
    <scope>NUCLEOTIDE SEQUENCE</scope>
    <source>
        <strain evidence="4">DSM 106523</strain>
    </source>
</reference>
<dbReference type="PROSITE" id="PS51740">
    <property type="entry name" value="SPOVT_ABRB"/>
    <property type="match status" value="1"/>
</dbReference>
<proteinExistence type="predicted"/>
<keyword evidence="1 4" id="KW-0238">DNA-binding</keyword>
<organism evidence="4 5">
    <name type="scientific">Natronosporangium hydrolyticum</name>
    <dbReference type="NCBI Taxonomy" id="2811111"/>
    <lineage>
        <taxon>Bacteria</taxon>
        <taxon>Bacillati</taxon>
        <taxon>Actinomycetota</taxon>
        <taxon>Actinomycetes</taxon>
        <taxon>Micromonosporales</taxon>
        <taxon>Micromonosporaceae</taxon>
        <taxon>Natronosporangium</taxon>
    </lineage>
</organism>
<sequence>MRLNSKGQVTIPAPLRAKHGLHAGDEVEVVEEGATLRIVRVAGSPTRGQRLVEHLRGRGTARETDGMSTDQLMDLLRGE</sequence>
<evidence type="ECO:0000259" key="3">
    <source>
        <dbReference type="PROSITE" id="PS51740"/>
    </source>
</evidence>
<dbReference type="GO" id="GO:0003677">
    <property type="term" value="F:DNA binding"/>
    <property type="evidence" value="ECO:0007669"/>
    <property type="project" value="UniProtKB-UniRule"/>
</dbReference>
<dbReference type="InterPro" id="IPR007159">
    <property type="entry name" value="SpoVT-AbrB_dom"/>
</dbReference>
<keyword evidence="5" id="KW-1185">Reference proteome</keyword>
<evidence type="ECO:0000256" key="1">
    <source>
        <dbReference type="PROSITE-ProRule" id="PRU01076"/>
    </source>
</evidence>
<dbReference type="AlphaFoldDB" id="A0A895YD84"/>
<dbReference type="SUPFAM" id="SSF89447">
    <property type="entry name" value="AbrB/MazE/MraZ-like"/>
    <property type="match status" value="1"/>
</dbReference>
<dbReference type="KEGG" id="nhy:JQS43_17565"/>
<gene>
    <name evidence="4" type="ORF">JQS43_17565</name>
</gene>